<keyword evidence="1" id="KW-0472">Membrane</keyword>
<dbReference type="SUPFAM" id="SSF81324">
    <property type="entry name" value="Voltage-gated potassium channels"/>
    <property type="match status" value="1"/>
</dbReference>
<protein>
    <recommendedName>
        <fullName evidence="4">Two pore domain potassium channel family protein</fullName>
    </recommendedName>
</protein>
<name>A0A9D7LME4_9RHOO</name>
<keyword evidence="1" id="KW-0812">Transmembrane</keyword>
<accession>A0A9D7LME4</accession>
<feature type="transmembrane region" description="Helical" evidence="1">
    <location>
        <begin position="61"/>
        <end position="87"/>
    </location>
</feature>
<proteinExistence type="predicted"/>
<organism evidence="2 3">
    <name type="scientific">Candidatus Dechloromonas phosphorivorans</name>
    <dbReference type="NCBI Taxonomy" id="2899244"/>
    <lineage>
        <taxon>Bacteria</taxon>
        <taxon>Pseudomonadati</taxon>
        <taxon>Pseudomonadota</taxon>
        <taxon>Betaproteobacteria</taxon>
        <taxon>Rhodocyclales</taxon>
        <taxon>Azonexaceae</taxon>
        <taxon>Dechloromonas</taxon>
    </lineage>
</organism>
<comment type="caution">
    <text evidence="2">The sequence shown here is derived from an EMBL/GenBank/DDBJ whole genome shotgun (WGS) entry which is preliminary data.</text>
</comment>
<reference evidence="2" key="1">
    <citation type="submission" date="2020-10" db="EMBL/GenBank/DDBJ databases">
        <title>Connecting structure to function with the recovery of over 1000 high-quality activated sludge metagenome-assembled genomes encoding full-length rRNA genes using long-read sequencing.</title>
        <authorList>
            <person name="Singleton C.M."/>
            <person name="Petriglieri F."/>
            <person name="Kristensen J.M."/>
            <person name="Kirkegaard R.H."/>
            <person name="Michaelsen T.Y."/>
            <person name="Andersen M.H."/>
            <person name="Karst S.M."/>
            <person name="Dueholm M.S."/>
            <person name="Nielsen P.H."/>
            <person name="Albertsen M."/>
        </authorList>
    </citation>
    <scope>NUCLEOTIDE SEQUENCE</scope>
    <source>
        <strain evidence="2">OdNE_18-Q3-R46-58_BAT3C.305</strain>
    </source>
</reference>
<evidence type="ECO:0008006" key="4">
    <source>
        <dbReference type="Google" id="ProtNLM"/>
    </source>
</evidence>
<evidence type="ECO:0000256" key="1">
    <source>
        <dbReference type="SAM" id="Phobius"/>
    </source>
</evidence>
<dbReference type="Proteomes" id="UP000808146">
    <property type="component" value="Unassembled WGS sequence"/>
</dbReference>
<feature type="transmembrane region" description="Helical" evidence="1">
    <location>
        <begin position="19"/>
        <end position="40"/>
    </location>
</feature>
<keyword evidence="1" id="KW-1133">Transmembrane helix</keyword>
<sequence length="154" mass="16922">MNITEQAIVALDFKYGKQIVAALLPMGLTVVLHGAGIELVHRFFRRFGRPVMRGPHRPARTAVIICVVAILLVTHFGGVAVWAAFYYANDLVKDLSHAMDYSFNSYTTMGASGIELPRGWVGFGNFESMTGMLMFGWSTAVLADIIGKLHNTDD</sequence>
<evidence type="ECO:0000313" key="3">
    <source>
        <dbReference type="Proteomes" id="UP000808146"/>
    </source>
</evidence>
<dbReference type="EMBL" id="JADKBR010000005">
    <property type="protein sequence ID" value="MBK8890281.1"/>
    <property type="molecule type" value="Genomic_DNA"/>
</dbReference>
<evidence type="ECO:0000313" key="2">
    <source>
        <dbReference type="EMBL" id="MBK8890281.1"/>
    </source>
</evidence>
<dbReference type="AlphaFoldDB" id="A0A9D7LME4"/>
<gene>
    <name evidence="2" type="ORF">IPN75_07655</name>
</gene>